<protein>
    <submittedName>
        <fullName evidence="1">Uncharacterized protein</fullName>
    </submittedName>
</protein>
<gene>
    <name evidence="1" type="ORF">DB32_006880</name>
</gene>
<sequence>MSSSTDNTTSGSNAPVQFIDEFFPLVVCVSPTRYDDVELQRMYDGYRRYFERGKRYALVTHTREGAEPASPRARKAIVDWANRPEVRANSAKLCVGSSTVVANALARGAMTAMLWLWKPASPHHLAATIDEAIDWSIDQLVAAGVALPQPREKLRAAVLAKLRRI</sequence>
<evidence type="ECO:0000313" key="1">
    <source>
        <dbReference type="EMBL" id="AKF09731.1"/>
    </source>
</evidence>
<dbReference type="Proteomes" id="UP000034883">
    <property type="component" value="Chromosome"/>
</dbReference>
<dbReference type="STRING" id="927083.DB32_006880"/>
<keyword evidence="2" id="KW-1185">Reference proteome</keyword>
<dbReference type="RefSeq" id="WP_053236755.1">
    <property type="nucleotide sequence ID" value="NZ_CP011125.1"/>
</dbReference>
<accession>A0A0F6W7V6</accession>
<name>A0A0F6W7V6_9BACT</name>
<reference evidence="1 2" key="1">
    <citation type="submission" date="2015-03" db="EMBL/GenBank/DDBJ databases">
        <title>Genome assembly of Sandaracinus amylolyticus DSM 53668.</title>
        <authorList>
            <person name="Sharma G."/>
            <person name="Subramanian S."/>
        </authorList>
    </citation>
    <scope>NUCLEOTIDE SEQUENCE [LARGE SCALE GENOMIC DNA]</scope>
    <source>
        <strain evidence="1 2">DSM 53668</strain>
    </source>
</reference>
<proteinExistence type="predicted"/>
<dbReference type="KEGG" id="samy:DB32_006880"/>
<evidence type="ECO:0000313" key="2">
    <source>
        <dbReference type="Proteomes" id="UP000034883"/>
    </source>
</evidence>
<dbReference type="AlphaFoldDB" id="A0A0F6W7V6"/>
<dbReference type="OrthoDB" id="5516670at2"/>
<dbReference type="EMBL" id="CP011125">
    <property type="protein sequence ID" value="AKF09731.1"/>
    <property type="molecule type" value="Genomic_DNA"/>
</dbReference>
<organism evidence="1 2">
    <name type="scientific">Sandaracinus amylolyticus</name>
    <dbReference type="NCBI Taxonomy" id="927083"/>
    <lineage>
        <taxon>Bacteria</taxon>
        <taxon>Pseudomonadati</taxon>
        <taxon>Myxococcota</taxon>
        <taxon>Polyangia</taxon>
        <taxon>Polyangiales</taxon>
        <taxon>Sandaracinaceae</taxon>
        <taxon>Sandaracinus</taxon>
    </lineage>
</organism>